<comment type="caution">
    <text evidence="1">The sequence shown here is derived from an EMBL/GenBank/DDBJ whole genome shotgun (WGS) entry which is preliminary data.</text>
</comment>
<protein>
    <submittedName>
        <fullName evidence="1">Uncharacterized protein</fullName>
    </submittedName>
</protein>
<dbReference type="Gene3D" id="3.40.1350.10">
    <property type="match status" value="1"/>
</dbReference>
<dbReference type="AlphaFoldDB" id="A0A3D8P2N6"/>
<sequence length="178" mass="19402">MRQKFGSGFTSGSFLFGGEILATRNYRRGYLTELKAKEELEREGYLVLRTAGSKGPFDLVAVSGERVRLVQVKRHKDGDGVRPGDLRALSALPVPPNATKELWVWRDGEGFVRREVLNGGNTVVPTLAEFLERCAVLGCAPRLREGSGEEGVLVACGTADCPLERARRALGGKWGSRA</sequence>
<keyword evidence="2" id="KW-1185">Reference proteome</keyword>
<dbReference type="RefSeq" id="WP_115793242.1">
    <property type="nucleotide sequence ID" value="NZ_QSLN01000020.1"/>
</dbReference>
<dbReference type="InterPro" id="IPR011335">
    <property type="entry name" value="Restrct_endonuc-II-like"/>
</dbReference>
<evidence type="ECO:0000313" key="1">
    <source>
        <dbReference type="EMBL" id="RDV81257.1"/>
    </source>
</evidence>
<proteinExistence type="predicted"/>
<dbReference type="Proteomes" id="UP000256329">
    <property type="component" value="Unassembled WGS sequence"/>
</dbReference>
<dbReference type="GO" id="GO:0003676">
    <property type="term" value="F:nucleic acid binding"/>
    <property type="evidence" value="ECO:0007669"/>
    <property type="project" value="InterPro"/>
</dbReference>
<gene>
    <name evidence="1" type="ORF">DXX99_09455</name>
</gene>
<reference evidence="1 2" key="1">
    <citation type="submission" date="2018-08" db="EMBL/GenBank/DDBJ databases">
        <title>Form III RuBisCO-mediated autotrophy in Thermodesulfobium bacteria.</title>
        <authorList>
            <person name="Toshchakov S.V."/>
            <person name="Kublanov I.V."/>
            <person name="Frolov E."/>
            <person name="Bonch-Osmolovskaya E.A."/>
            <person name="Tourova T.P."/>
            <person name="Chernych N.A."/>
            <person name="Lebedinsky A.V."/>
        </authorList>
    </citation>
    <scope>NUCLEOTIDE SEQUENCE [LARGE SCALE GENOMIC DNA]</scope>
    <source>
        <strain evidence="1 2">SR</strain>
    </source>
</reference>
<dbReference type="InterPro" id="IPR011856">
    <property type="entry name" value="tRNA_endonuc-like_dom_sf"/>
</dbReference>
<organism evidence="1 2">
    <name type="scientific">Ammonifex thiophilus</name>
    <dbReference type="NCBI Taxonomy" id="444093"/>
    <lineage>
        <taxon>Bacteria</taxon>
        <taxon>Bacillati</taxon>
        <taxon>Bacillota</taxon>
        <taxon>Clostridia</taxon>
        <taxon>Thermoanaerobacterales</taxon>
        <taxon>Thermoanaerobacteraceae</taxon>
        <taxon>Ammonifex</taxon>
    </lineage>
</organism>
<dbReference type="SUPFAM" id="SSF52980">
    <property type="entry name" value="Restriction endonuclease-like"/>
    <property type="match status" value="1"/>
</dbReference>
<name>A0A3D8P2N6_9THEO</name>
<dbReference type="EMBL" id="QSLN01000020">
    <property type="protein sequence ID" value="RDV81257.1"/>
    <property type="molecule type" value="Genomic_DNA"/>
</dbReference>
<accession>A0A3D8P2N6</accession>
<evidence type="ECO:0000313" key="2">
    <source>
        <dbReference type="Proteomes" id="UP000256329"/>
    </source>
</evidence>
<dbReference type="OrthoDB" id="1726352at2"/>